<protein>
    <submittedName>
        <fullName evidence="2">Uncharacterized protein</fullName>
    </submittedName>
</protein>
<organism evidence="2 3">
    <name type="scientific">Thiobaca trueperi</name>
    <dbReference type="NCBI Taxonomy" id="127458"/>
    <lineage>
        <taxon>Bacteria</taxon>
        <taxon>Pseudomonadati</taxon>
        <taxon>Pseudomonadota</taxon>
        <taxon>Gammaproteobacteria</taxon>
        <taxon>Chromatiales</taxon>
        <taxon>Chromatiaceae</taxon>
        <taxon>Thiobaca</taxon>
    </lineage>
</organism>
<evidence type="ECO:0000313" key="3">
    <source>
        <dbReference type="Proteomes" id="UP000295717"/>
    </source>
</evidence>
<gene>
    <name evidence="2" type="ORF">EDC35_11253</name>
</gene>
<dbReference type="EMBL" id="SMAO01000012">
    <property type="protein sequence ID" value="TCT18730.1"/>
    <property type="molecule type" value="Genomic_DNA"/>
</dbReference>
<comment type="caution">
    <text evidence="2">The sequence shown here is derived from an EMBL/GenBank/DDBJ whole genome shotgun (WGS) entry which is preliminary data.</text>
</comment>
<evidence type="ECO:0000256" key="1">
    <source>
        <dbReference type="SAM" id="Coils"/>
    </source>
</evidence>
<evidence type="ECO:0000313" key="2">
    <source>
        <dbReference type="EMBL" id="TCT18730.1"/>
    </source>
</evidence>
<name>A0A4R3MQY7_9GAMM</name>
<accession>A0A4R3MQY7</accession>
<reference evidence="2 3" key="1">
    <citation type="submission" date="2019-03" db="EMBL/GenBank/DDBJ databases">
        <title>Genomic Encyclopedia of Type Strains, Phase IV (KMG-IV): sequencing the most valuable type-strain genomes for metagenomic binning, comparative biology and taxonomic classification.</title>
        <authorList>
            <person name="Goeker M."/>
        </authorList>
    </citation>
    <scope>NUCLEOTIDE SEQUENCE [LARGE SCALE GENOMIC DNA]</scope>
    <source>
        <strain evidence="2 3">DSM 13587</strain>
    </source>
</reference>
<feature type="coiled-coil region" evidence="1">
    <location>
        <begin position="152"/>
        <end position="227"/>
    </location>
</feature>
<dbReference type="Proteomes" id="UP000295717">
    <property type="component" value="Unassembled WGS sequence"/>
</dbReference>
<keyword evidence="1" id="KW-0175">Coiled coil</keyword>
<sequence>MSPYRPDIGAARSPNLNSWFFTMRRFSFTALIPLVCLLMPGVAPLWAEDAATPTTPPVWERTRETASDWWQRSRDYAGQAVEDARRLVGEDERAFGQVWEKSLPKLERALVLEDRQAALPETAWFGADQVSNRAEINALLDQTVDILAVSPALRHRERIQTLQGEIDRARANIADLRQKRVSAPTDSTISKTVADYDRLIKARETDIERMNREIGQIRREFAQELRAMGLELSDEQVEFLLSTVVGDNMVDLGILFDNVKSITLQLEQLVAQSGEDLRSARRYYGLYVVLLQSLNRMHVRIEEAIGEHYLPQIDGIVAQARTLAEDTRRLLHTSPDKAALLNANLQAQQLTIDAAGVYRQYLDDQARQVRKAREELDRDIAAAWNTYETVRVSGELVGLVKSSQQLLEGLMNRQIPALRPFENLEMQREFQKLTQQLRGPAGR</sequence>
<keyword evidence="3" id="KW-1185">Reference proteome</keyword>
<dbReference type="AlphaFoldDB" id="A0A4R3MQY7"/>
<proteinExistence type="predicted"/>